<reference evidence="2" key="1">
    <citation type="journal article" date="2021" name="PeerJ">
        <title>Extensive microbial diversity within the chicken gut microbiome revealed by metagenomics and culture.</title>
        <authorList>
            <person name="Gilroy R."/>
            <person name="Ravi A."/>
            <person name="Getino M."/>
            <person name="Pursley I."/>
            <person name="Horton D.L."/>
            <person name="Alikhan N.F."/>
            <person name="Baker D."/>
            <person name="Gharbi K."/>
            <person name="Hall N."/>
            <person name="Watson M."/>
            <person name="Adriaenssens E.M."/>
            <person name="Foster-Nyarko E."/>
            <person name="Jarju S."/>
            <person name="Secka A."/>
            <person name="Antonio M."/>
            <person name="Oren A."/>
            <person name="Chaudhuri R.R."/>
            <person name="La Ragione R."/>
            <person name="Hildebrand F."/>
            <person name="Pallen M.J."/>
        </authorList>
    </citation>
    <scope>NUCLEOTIDE SEQUENCE</scope>
    <source>
        <strain evidence="2">ChiSjej1B19-5720</strain>
    </source>
</reference>
<comment type="caution">
    <text evidence="2">The sequence shown here is derived from an EMBL/GenBank/DDBJ whole genome shotgun (WGS) entry which is preliminary data.</text>
</comment>
<keyword evidence="1" id="KW-1133">Transmembrane helix</keyword>
<feature type="transmembrane region" description="Helical" evidence="1">
    <location>
        <begin position="7"/>
        <end position="28"/>
    </location>
</feature>
<protein>
    <submittedName>
        <fullName evidence="2">Uncharacterized protein</fullName>
    </submittedName>
</protein>
<evidence type="ECO:0000313" key="2">
    <source>
        <dbReference type="EMBL" id="HJB30115.1"/>
    </source>
</evidence>
<accession>A0A9D2LUY4</accession>
<feature type="transmembrane region" description="Helical" evidence="1">
    <location>
        <begin position="34"/>
        <end position="50"/>
    </location>
</feature>
<dbReference type="Proteomes" id="UP000823842">
    <property type="component" value="Unassembled WGS sequence"/>
</dbReference>
<dbReference type="EMBL" id="DWYZ01000290">
    <property type="protein sequence ID" value="HJB30115.1"/>
    <property type="molecule type" value="Genomic_DNA"/>
</dbReference>
<evidence type="ECO:0000313" key="3">
    <source>
        <dbReference type="Proteomes" id="UP000823842"/>
    </source>
</evidence>
<proteinExistence type="predicted"/>
<keyword evidence="1" id="KW-0812">Transmembrane</keyword>
<organism evidence="2 3">
    <name type="scientific">Candidatus Blautia faecavium</name>
    <dbReference type="NCBI Taxonomy" id="2838487"/>
    <lineage>
        <taxon>Bacteria</taxon>
        <taxon>Bacillati</taxon>
        <taxon>Bacillota</taxon>
        <taxon>Clostridia</taxon>
        <taxon>Lachnospirales</taxon>
        <taxon>Lachnospiraceae</taxon>
        <taxon>Blautia</taxon>
    </lineage>
</organism>
<dbReference type="AlphaFoldDB" id="A0A9D2LUY4"/>
<gene>
    <name evidence="2" type="ORF">IAA06_15185</name>
</gene>
<sequence>MISKGKIVRGIILAVLLVSTVVFMYSIITNPLGEHDVIPALVVAAGFIILNKDKEKRKRYAGIEKRS</sequence>
<keyword evidence="1" id="KW-0472">Membrane</keyword>
<evidence type="ECO:0000256" key="1">
    <source>
        <dbReference type="SAM" id="Phobius"/>
    </source>
</evidence>
<reference evidence="2" key="2">
    <citation type="submission" date="2021-04" db="EMBL/GenBank/DDBJ databases">
        <authorList>
            <person name="Gilroy R."/>
        </authorList>
    </citation>
    <scope>NUCLEOTIDE SEQUENCE</scope>
    <source>
        <strain evidence="2">ChiSjej1B19-5720</strain>
    </source>
</reference>
<name>A0A9D2LUY4_9FIRM</name>